<evidence type="ECO:0000256" key="1">
    <source>
        <dbReference type="ARBA" id="ARBA00022490"/>
    </source>
</evidence>
<dbReference type="RefSeq" id="WP_068549572.1">
    <property type="nucleotide sequence ID" value="NZ_AP013035.1"/>
</dbReference>
<evidence type="ECO:0000256" key="2">
    <source>
        <dbReference type="ARBA" id="ARBA00022884"/>
    </source>
</evidence>
<evidence type="ECO:0000313" key="5">
    <source>
        <dbReference type="Proteomes" id="UP000063234"/>
    </source>
</evidence>
<accession>A0A0S3QTB4</accession>
<protein>
    <recommendedName>
        <fullName evidence="3">SsrA-binding protein</fullName>
    </recommendedName>
    <alternativeName>
        <fullName evidence="3">Small protein B</fullName>
    </alternativeName>
</protein>
<dbReference type="GO" id="GO:0070930">
    <property type="term" value="P:trans-translation-dependent protein tagging"/>
    <property type="evidence" value="ECO:0007669"/>
    <property type="project" value="TreeGrafter"/>
</dbReference>
<dbReference type="InterPro" id="IPR023620">
    <property type="entry name" value="SmpB"/>
</dbReference>
<dbReference type="PATRIC" id="fig|1298851.3.peg.802"/>
<keyword evidence="1 3" id="KW-0963">Cytoplasm</keyword>
<comment type="subcellular location">
    <subcellularLocation>
        <location evidence="3">Cytoplasm</location>
    </subcellularLocation>
    <text evidence="3">The tmRNA-SmpB complex associates with stalled 70S ribosomes.</text>
</comment>
<keyword evidence="2 3" id="KW-0694">RNA-binding</keyword>
<dbReference type="STRING" id="1298851.TST_0771"/>
<comment type="function">
    <text evidence="3">Required for rescue of stalled ribosomes mediated by trans-translation. Binds to transfer-messenger RNA (tmRNA), required for stable association of tmRNA with ribosomes. tmRNA and SmpB together mimic tRNA shape, replacing the anticodon stem-loop with SmpB. tmRNA is encoded by the ssrA gene; the 2 termini fold to resemble tRNA(Ala) and it encodes a 'tag peptide', a short internal open reading frame. During trans-translation Ala-aminoacylated tmRNA acts like a tRNA, entering the A-site of stalled ribosomes, displacing the stalled mRNA. The ribosome then switches to translate the ORF on the tmRNA; the nascent peptide is terminated with the 'tag peptide' encoded by the tmRNA and targeted for degradation. The ribosome is freed to recommence translation, which seems to be the essential function of trans-translation.</text>
</comment>
<proteinExistence type="inferred from homology"/>
<dbReference type="SUPFAM" id="SSF74982">
    <property type="entry name" value="Small protein B (SmpB)"/>
    <property type="match status" value="1"/>
</dbReference>
<dbReference type="InterPro" id="IPR020081">
    <property type="entry name" value="SsrA-bd_prot_CS"/>
</dbReference>
<name>A0A0S3QTB4_THET7</name>
<dbReference type="GO" id="GO:0070929">
    <property type="term" value="P:trans-translation"/>
    <property type="evidence" value="ECO:0007669"/>
    <property type="project" value="UniProtKB-UniRule"/>
</dbReference>
<dbReference type="PANTHER" id="PTHR30308">
    <property type="entry name" value="TMRNA-BINDING COMPONENT OF TRANS-TRANSLATION TAGGING COMPLEX"/>
    <property type="match status" value="1"/>
</dbReference>
<dbReference type="Proteomes" id="UP000063234">
    <property type="component" value="Chromosome"/>
</dbReference>
<evidence type="ECO:0000256" key="3">
    <source>
        <dbReference type="HAMAP-Rule" id="MF_00023"/>
    </source>
</evidence>
<dbReference type="GO" id="GO:0003723">
    <property type="term" value="F:RNA binding"/>
    <property type="evidence" value="ECO:0007669"/>
    <property type="project" value="UniProtKB-UniRule"/>
</dbReference>
<dbReference type="HAMAP" id="MF_00023">
    <property type="entry name" value="SmpB"/>
    <property type="match status" value="1"/>
</dbReference>
<dbReference type="InterPro" id="IPR000037">
    <property type="entry name" value="SsrA-bd_prot"/>
</dbReference>
<dbReference type="NCBIfam" id="NF003843">
    <property type="entry name" value="PRK05422.1"/>
    <property type="match status" value="1"/>
</dbReference>
<reference evidence="5" key="1">
    <citation type="journal article" date="2018" name="Science">
        <title>A primordial and reversible TCA cycle in a facultatively chemolithoautotrophic thermophile.</title>
        <authorList>
            <person name="Nunoura T."/>
            <person name="Chikaraishi Y."/>
            <person name="Izaki R."/>
            <person name="Suwa T."/>
            <person name="Sato T."/>
            <person name="Harada T."/>
            <person name="Mori K."/>
            <person name="Kato Y."/>
            <person name="Miyazaki M."/>
            <person name="Shimamura S."/>
            <person name="Yanagawa K."/>
            <person name="Shuto A."/>
            <person name="Ohkouchi N."/>
            <person name="Fujita N."/>
            <person name="Takaki Y."/>
            <person name="Atomi H."/>
            <person name="Takai K."/>
        </authorList>
    </citation>
    <scope>NUCLEOTIDE SEQUENCE [LARGE SCALE GENOMIC DNA]</scope>
    <source>
        <strain evidence="5">DSM 17441 / JCM 13301 / NBRC 103674 / ABI70S6</strain>
    </source>
</reference>
<dbReference type="Pfam" id="PF01668">
    <property type="entry name" value="SmpB"/>
    <property type="match status" value="1"/>
</dbReference>
<evidence type="ECO:0000313" key="4">
    <source>
        <dbReference type="EMBL" id="BAT71574.1"/>
    </source>
</evidence>
<gene>
    <name evidence="3 4" type="primary">smpB</name>
    <name evidence="4" type="ORF">TST_0771</name>
</gene>
<dbReference type="OrthoDB" id="9805462at2"/>
<dbReference type="NCBIfam" id="TIGR00086">
    <property type="entry name" value="smpB"/>
    <property type="match status" value="1"/>
</dbReference>
<dbReference type="GO" id="GO:0005829">
    <property type="term" value="C:cytosol"/>
    <property type="evidence" value="ECO:0007669"/>
    <property type="project" value="TreeGrafter"/>
</dbReference>
<sequence>MKIVTVNRKAKHDYEILETYEAGIELRGSEVKSLRAGKGSIRDAFARVENGEVWLYNFHIPPYKQSSVFTPDPDRPKKLLLHKHEIKRLAGRVAEKGLTLIPLKVYFNDRGWAKVELAVAKGKKLYDKRETIKRRMLEREAERAIKQYR</sequence>
<dbReference type="PROSITE" id="PS01317">
    <property type="entry name" value="SSRP"/>
    <property type="match status" value="1"/>
</dbReference>
<dbReference type="Gene3D" id="2.40.280.10">
    <property type="match status" value="1"/>
</dbReference>
<organism evidence="4 5">
    <name type="scientific">Thermosulfidibacter takaii (strain DSM 17441 / JCM 13301 / NBRC 103674 / ABI70S6)</name>
    <dbReference type="NCBI Taxonomy" id="1298851"/>
    <lineage>
        <taxon>Bacteria</taxon>
        <taxon>Pseudomonadati</taxon>
        <taxon>Thermosulfidibacterota</taxon>
        <taxon>Thermosulfidibacteria</taxon>
        <taxon>Thermosulfidibacterales</taxon>
        <taxon>Thermosulfidibacteraceae</taxon>
    </lineage>
</organism>
<keyword evidence="5" id="KW-1185">Reference proteome</keyword>
<dbReference type="AlphaFoldDB" id="A0A0S3QTB4"/>
<dbReference type="CDD" id="cd09294">
    <property type="entry name" value="SmpB"/>
    <property type="match status" value="1"/>
</dbReference>
<dbReference type="EMBL" id="AP013035">
    <property type="protein sequence ID" value="BAT71574.1"/>
    <property type="molecule type" value="Genomic_DNA"/>
</dbReference>
<dbReference type="PANTHER" id="PTHR30308:SF2">
    <property type="entry name" value="SSRA-BINDING PROTEIN"/>
    <property type="match status" value="1"/>
</dbReference>
<dbReference type="KEGG" id="ttk:TST_0771"/>
<comment type="similarity">
    <text evidence="3">Belongs to the SmpB family.</text>
</comment>